<dbReference type="Pfam" id="PF00270">
    <property type="entry name" value="DEAD"/>
    <property type="match status" value="1"/>
</dbReference>
<organism evidence="11 12">
    <name type="scientific">Brachyspira aalborgi</name>
    <dbReference type="NCBI Taxonomy" id="29522"/>
    <lineage>
        <taxon>Bacteria</taxon>
        <taxon>Pseudomonadati</taxon>
        <taxon>Spirochaetota</taxon>
        <taxon>Spirochaetia</taxon>
        <taxon>Brachyspirales</taxon>
        <taxon>Brachyspiraceae</taxon>
        <taxon>Brachyspira</taxon>
    </lineage>
</organism>
<evidence type="ECO:0000256" key="6">
    <source>
        <dbReference type="ARBA" id="ARBA00023125"/>
    </source>
</evidence>
<dbReference type="RefSeq" id="WP_147757825.1">
    <property type="nucleotide sequence ID" value="NZ_SAXT01000001.1"/>
</dbReference>
<dbReference type="SMART" id="SM00487">
    <property type="entry name" value="DEXDc"/>
    <property type="match status" value="1"/>
</dbReference>
<dbReference type="PROSITE" id="PS51194">
    <property type="entry name" value="HELICASE_CTER"/>
    <property type="match status" value="1"/>
</dbReference>
<dbReference type="GO" id="GO:0005524">
    <property type="term" value="F:ATP binding"/>
    <property type="evidence" value="ECO:0007669"/>
    <property type="project" value="UniProtKB-KW"/>
</dbReference>
<name>A0A5C8CMB1_9SPIR</name>
<dbReference type="SMART" id="SM00490">
    <property type="entry name" value="HELICc"/>
    <property type="match status" value="1"/>
</dbReference>
<dbReference type="Pfam" id="PF19833">
    <property type="entry name" value="RecG_dom3_C"/>
    <property type="match status" value="1"/>
</dbReference>
<dbReference type="NCBIfam" id="NF008168">
    <property type="entry name" value="PRK10917.2-2"/>
    <property type="match status" value="1"/>
</dbReference>
<dbReference type="CDD" id="cd17992">
    <property type="entry name" value="DEXHc_RecG"/>
    <property type="match status" value="1"/>
</dbReference>
<evidence type="ECO:0000259" key="9">
    <source>
        <dbReference type="PROSITE" id="PS51192"/>
    </source>
</evidence>
<dbReference type="Proteomes" id="UP000325116">
    <property type="component" value="Unassembled WGS sequence"/>
</dbReference>
<keyword evidence="3" id="KW-0378">Hydrolase</keyword>
<dbReference type="GO" id="GO:0006281">
    <property type="term" value="P:DNA repair"/>
    <property type="evidence" value="ECO:0007669"/>
    <property type="project" value="UniProtKB-KW"/>
</dbReference>
<keyword evidence="4 11" id="KW-0347">Helicase</keyword>
<proteinExistence type="predicted"/>
<dbReference type="Pfam" id="PF00271">
    <property type="entry name" value="Helicase_C"/>
    <property type="match status" value="1"/>
</dbReference>
<dbReference type="PANTHER" id="PTHR47964">
    <property type="entry name" value="ATP-DEPENDENT DNA HELICASE HOMOLOG RECG, CHLOROPLASTIC"/>
    <property type="match status" value="1"/>
</dbReference>
<gene>
    <name evidence="11" type="primary">recG</name>
    <name evidence="11" type="ORF">EPJ80_02900</name>
</gene>
<dbReference type="PROSITE" id="PS51192">
    <property type="entry name" value="HELICASE_ATP_BIND_1"/>
    <property type="match status" value="1"/>
</dbReference>
<dbReference type="NCBIfam" id="NF008165">
    <property type="entry name" value="PRK10917.1-3"/>
    <property type="match status" value="1"/>
</dbReference>
<feature type="domain" description="Helicase ATP-binding" evidence="9">
    <location>
        <begin position="284"/>
        <end position="449"/>
    </location>
</feature>
<keyword evidence="1" id="KW-0547">Nucleotide-binding</keyword>
<reference evidence="11 12" key="1">
    <citation type="journal article" date="1992" name="Lakartidningen">
        <title>[Penicillin V and not amoxicillin is the first choice preparation in acute otitis].</title>
        <authorList>
            <person name="Kamme C."/>
            <person name="Lundgren K."/>
            <person name="Prellner K."/>
        </authorList>
    </citation>
    <scope>NUCLEOTIDE SEQUENCE [LARGE SCALE GENOMIC DNA]</scope>
    <source>
        <strain evidence="11 12">W1</strain>
    </source>
</reference>
<dbReference type="PANTHER" id="PTHR47964:SF1">
    <property type="entry name" value="ATP-DEPENDENT DNA HELICASE HOMOLOG RECG, CHLOROPLASTIC"/>
    <property type="match status" value="1"/>
</dbReference>
<evidence type="ECO:0000256" key="3">
    <source>
        <dbReference type="ARBA" id="ARBA00022801"/>
    </source>
</evidence>
<dbReference type="SUPFAM" id="SSF52540">
    <property type="entry name" value="P-loop containing nucleoside triphosphate hydrolases"/>
    <property type="match status" value="1"/>
</dbReference>
<dbReference type="InterPro" id="IPR012340">
    <property type="entry name" value="NA-bd_OB-fold"/>
</dbReference>
<dbReference type="InterPro" id="IPR027417">
    <property type="entry name" value="P-loop_NTPase"/>
</dbReference>
<keyword evidence="7" id="KW-0234">DNA repair</keyword>
<evidence type="ECO:0000256" key="1">
    <source>
        <dbReference type="ARBA" id="ARBA00022741"/>
    </source>
</evidence>
<protein>
    <recommendedName>
        <fullName evidence="8">Probable DNA 3'-5' helicase RecG</fullName>
    </recommendedName>
</protein>
<comment type="caution">
    <text evidence="11">The sequence shown here is derived from an EMBL/GenBank/DDBJ whole genome shotgun (WGS) entry which is preliminary data.</text>
</comment>
<evidence type="ECO:0000259" key="10">
    <source>
        <dbReference type="PROSITE" id="PS51194"/>
    </source>
</evidence>
<evidence type="ECO:0000256" key="7">
    <source>
        <dbReference type="ARBA" id="ARBA00023204"/>
    </source>
</evidence>
<evidence type="ECO:0000256" key="8">
    <source>
        <dbReference type="ARBA" id="ARBA00049819"/>
    </source>
</evidence>
<sequence>MLKNNNYNDYSKDVFEKSIKYCKGVGTRYANILAKKNIFTVYDLITFFPRTYEDRRKILSISEAFKNKGNNSVILAEVINIAAFVYRFRKKPLLIVSDGENMCEVPIYSGALPKDISKGDKIYITGKFVGGNKEKVQCRMIEMEKPSSNSTSYGKIIPIYPLTEGLSQRKLRNLIVNELITFEKNMKYDIPSIIKNKYRLKNFVSSVMEMHFPISFEALDEARESLVFEEFLTFQYIHLSERRPNILIKEKRYNSFNLLDKVKSNLGFELTQDQITTIDEIKKDLFSEKQMFRLLQGDVGAGKTIVAFLTALIPCESGFQTAFLAPTEILALQHFYSFKKIIKKSGLEDIIKVDILTSSVSKSERNYLLKRLREGKCDILVGTHSILYDEVVFKNLSYAIVDEQQRFGVAQRNKLLSKGENVDYLLMTATPIPQSLALTLFGELDLSTIKSMPVGRKGVLTKYKELYERDHCYRFLRSRILKGEQGYVVFPLIENTDFNFITLTSEFERAKKDYFQDIEIEIIHGKMKDAEKEYIMNRFNNGEIKILFSTTVIEVGIDNPNATVILIEGAERFGLSQLHQLRGRVGRGDKLGYCYLIIHCELNDTIKERINIICETTDGFKIAEKDLELRGSGEFLGDRQSGIPDFKIGNIVKDGEIMRKAKDEMRALLKSEKEKEEFLKENEIFIFKSNYLKKSIMKED</sequence>
<dbReference type="InterPro" id="IPR045562">
    <property type="entry name" value="RecG_dom3_C"/>
</dbReference>
<evidence type="ECO:0000256" key="4">
    <source>
        <dbReference type="ARBA" id="ARBA00022806"/>
    </source>
</evidence>
<dbReference type="InterPro" id="IPR001650">
    <property type="entry name" value="Helicase_C-like"/>
</dbReference>
<evidence type="ECO:0000313" key="11">
    <source>
        <dbReference type="EMBL" id="TXJ13703.1"/>
    </source>
</evidence>
<dbReference type="AlphaFoldDB" id="A0A5C8CMB1"/>
<dbReference type="Pfam" id="PF17191">
    <property type="entry name" value="RecG_wedge"/>
    <property type="match status" value="1"/>
</dbReference>
<dbReference type="InterPro" id="IPR033454">
    <property type="entry name" value="RecG_wedge"/>
</dbReference>
<dbReference type="GO" id="GO:0003677">
    <property type="term" value="F:DNA binding"/>
    <property type="evidence" value="ECO:0007669"/>
    <property type="project" value="UniProtKB-KW"/>
</dbReference>
<dbReference type="InterPro" id="IPR011545">
    <property type="entry name" value="DEAD/DEAH_box_helicase_dom"/>
</dbReference>
<dbReference type="InterPro" id="IPR047112">
    <property type="entry name" value="RecG/Mfd"/>
</dbReference>
<dbReference type="Gene3D" id="3.40.50.300">
    <property type="entry name" value="P-loop containing nucleotide triphosphate hydrolases"/>
    <property type="match status" value="2"/>
</dbReference>
<evidence type="ECO:0000256" key="5">
    <source>
        <dbReference type="ARBA" id="ARBA00022840"/>
    </source>
</evidence>
<keyword evidence="2" id="KW-0227">DNA damage</keyword>
<keyword evidence="5" id="KW-0067">ATP-binding</keyword>
<keyword evidence="6" id="KW-0238">DNA-binding</keyword>
<dbReference type="InterPro" id="IPR014001">
    <property type="entry name" value="Helicase_ATP-bd"/>
</dbReference>
<dbReference type="GO" id="GO:0003678">
    <property type="term" value="F:DNA helicase activity"/>
    <property type="evidence" value="ECO:0007669"/>
    <property type="project" value="TreeGrafter"/>
</dbReference>
<evidence type="ECO:0000313" key="12">
    <source>
        <dbReference type="Proteomes" id="UP000325116"/>
    </source>
</evidence>
<dbReference type="GO" id="GO:0016787">
    <property type="term" value="F:hydrolase activity"/>
    <property type="evidence" value="ECO:0007669"/>
    <property type="project" value="UniProtKB-KW"/>
</dbReference>
<dbReference type="EMBL" id="SAXT01000001">
    <property type="protein sequence ID" value="TXJ13703.1"/>
    <property type="molecule type" value="Genomic_DNA"/>
</dbReference>
<accession>A0A5C8CMB1</accession>
<dbReference type="SUPFAM" id="SSF50249">
    <property type="entry name" value="Nucleic acid-binding proteins"/>
    <property type="match status" value="1"/>
</dbReference>
<feature type="domain" description="Helicase C-terminal" evidence="10">
    <location>
        <begin position="458"/>
        <end position="628"/>
    </location>
</feature>
<evidence type="ECO:0000256" key="2">
    <source>
        <dbReference type="ARBA" id="ARBA00022763"/>
    </source>
</evidence>